<organism evidence="1 2">
    <name type="scientific">Tilletia horrida</name>
    <dbReference type="NCBI Taxonomy" id="155126"/>
    <lineage>
        <taxon>Eukaryota</taxon>
        <taxon>Fungi</taxon>
        <taxon>Dikarya</taxon>
        <taxon>Basidiomycota</taxon>
        <taxon>Ustilaginomycotina</taxon>
        <taxon>Exobasidiomycetes</taxon>
        <taxon>Tilletiales</taxon>
        <taxon>Tilletiaceae</taxon>
        <taxon>Tilletia</taxon>
    </lineage>
</organism>
<dbReference type="Proteomes" id="UP001176517">
    <property type="component" value="Unassembled WGS sequence"/>
</dbReference>
<gene>
    <name evidence="1" type="primary">SPO22</name>
    <name evidence="1" type="ORF">OC846_005102</name>
</gene>
<evidence type="ECO:0000313" key="1">
    <source>
        <dbReference type="EMBL" id="KAK0546835.1"/>
    </source>
</evidence>
<dbReference type="AlphaFoldDB" id="A0AAN6GR79"/>
<reference evidence="1" key="1">
    <citation type="journal article" date="2023" name="PhytoFront">
        <title>Draft Genome Resources of Seven Strains of Tilletia horrida, Causal Agent of Kernel Smut of Rice.</title>
        <authorList>
            <person name="Khanal S."/>
            <person name="Antony Babu S."/>
            <person name="Zhou X.G."/>
        </authorList>
    </citation>
    <scope>NUCLEOTIDE SEQUENCE</scope>
    <source>
        <strain evidence="1">TX6</strain>
    </source>
</reference>
<accession>A0AAN6GR79</accession>
<name>A0AAN6GR79_9BASI</name>
<proteinExistence type="predicted"/>
<dbReference type="GO" id="GO:0090173">
    <property type="term" value="P:regulation of synaptonemal complex assembly"/>
    <property type="evidence" value="ECO:0007669"/>
    <property type="project" value="InterPro"/>
</dbReference>
<dbReference type="PANTHER" id="PTHR40375:SF2">
    <property type="entry name" value="SPORULATION-SPECIFIC PROTEIN 22"/>
    <property type="match status" value="1"/>
</dbReference>
<evidence type="ECO:0000313" key="2">
    <source>
        <dbReference type="Proteomes" id="UP001176517"/>
    </source>
</evidence>
<dbReference type="EMBL" id="JAPDMZ010000179">
    <property type="protein sequence ID" value="KAK0546835.1"/>
    <property type="molecule type" value="Genomic_DNA"/>
</dbReference>
<protein>
    <submittedName>
        <fullName evidence="1">Sporulation-specific protein 22</fullName>
    </submittedName>
</protein>
<keyword evidence="2" id="KW-1185">Reference proteome</keyword>
<sequence length="602" mass="67462">MKVLDFVSGLAKRMLPAGFRIVIRAMLKSDQADIHQHVATTLLRAVFLLTDAAAISQLDALLDDISSSKVSLPQDAVCAAQLMIWRRADALYKKQLFEHAADMHMLATHQAFSNMPDNVAKSARRVAVCYLAMHQPDTVKDCIELCPEPYKSSAASQLCVFLAAIQLANEDDALQAFQKLVRAPDMEPQTLIEVVEEAQKAHMDKVLQAGLENLLDAIKVDAQLEASVDILALHHTLVSIFLPSDDKKDWSEQQAGHLVTYLRQSLKALKSRMDEDEDACQHSEWLWKHAYNSAVRASHSLDAVVSASVFDVAFDLMEERHRFSHQAPDQAIVVACWVAKFASVEVATTSIQDLEDLAEKKLLYQEMHEQIELAEKLRKAAHAVDPAAAPAEAEWALRLILLQLAVNVQDWSGLAESLKLLEDTIETVPFKIVESYVHTLNTTTDVSVPVEISVQSLELLIKRYSVESTGMTLTRTMRYHRFLLLVVLQDENFSRPELRRKALSSFTLIRDALLQAQRDEQEAFQAPEDETMWLLAQAWQKGTELAMTAKLDEARMFSEVALSLSGMLALPDATKRRMETHYEALLRRMSQAPAVSPFPKTA</sequence>
<comment type="caution">
    <text evidence="1">The sequence shown here is derived from an EMBL/GenBank/DDBJ whole genome shotgun (WGS) entry which is preliminary data.</text>
</comment>
<dbReference type="PANTHER" id="PTHR40375">
    <property type="entry name" value="SPORULATION-SPECIFIC PROTEIN 22"/>
    <property type="match status" value="1"/>
</dbReference>
<dbReference type="InterPro" id="IPR039057">
    <property type="entry name" value="Spo22/ZIP4"/>
</dbReference>